<dbReference type="FunFam" id="3.30.565.10:FF:000028">
    <property type="entry name" value="PAS sensor protein"/>
    <property type="match status" value="1"/>
</dbReference>
<evidence type="ECO:0000259" key="4">
    <source>
        <dbReference type="SMART" id="SM00331"/>
    </source>
</evidence>
<accession>A0A2X0IGY4</accession>
<dbReference type="Gene3D" id="3.30.565.10">
    <property type="entry name" value="Histidine kinase-like ATPase, C-terminal domain"/>
    <property type="match status" value="1"/>
</dbReference>
<dbReference type="InterPro" id="IPR036457">
    <property type="entry name" value="PPM-type-like_dom_sf"/>
</dbReference>
<dbReference type="PANTHER" id="PTHR43156">
    <property type="entry name" value="STAGE II SPORULATION PROTEIN E-RELATED"/>
    <property type="match status" value="1"/>
</dbReference>
<feature type="domain" description="GAF" evidence="2">
    <location>
        <begin position="197"/>
        <end position="365"/>
    </location>
</feature>
<dbReference type="PANTHER" id="PTHR43156:SF2">
    <property type="entry name" value="STAGE II SPORULATION PROTEIN E"/>
    <property type="match status" value="1"/>
</dbReference>
<dbReference type="InterPro" id="IPR035965">
    <property type="entry name" value="PAS-like_dom_sf"/>
</dbReference>
<dbReference type="Gene3D" id="3.30.450.20">
    <property type="entry name" value="PAS domain"/>
    <property type="match status" value="1"/>
</dbReference>
<comment type="caution">
    <text evidence="5">The sequence shown here is derived from an EMBL/GenBank/DDBJ whole genome shotgun (WGS) entry which is preliminary data.</text>
</comment>
<keyword evidence="6" id="KW-1185">Reference proteome</keyword>
<dbReference type="Pfam" id="PF08448">
    <property type="entry name" value="PAS_4"/>
    <property type="match status" value="1"/>
</dbReference>
<dbReference type="InterPro" id="IPR036890">
    <property type="entry name" value="HATPase_C_sf"/>
</dbReference>
<evidence type="ECO:0008006" key="7">
    <source>
        <dbReference type="Google" id="ProtNLM"/>
    </source>
</evidence>
<dbReference type="SMART" id="SM00331">
    <property type="entry name" value="PP2C_SIG"/>
    <property type="match status" value="1"/>
</dbReference>
<evidence type="ECO:0000259" key="3">
    <source>
        <dbReference type="SMART" id="SM00091"/>
    </source>
</evidence>
<dbReference type="InterPro" id="IPR003594">
    <property type="entry name" value="HATPase_dom"/>
</dbReference>
<dbReference type="InterPro" id="IPR013656">
    <property type="entry name" value="PAS_4"/>
</dbReference>
<dbReference type="Pfam" id="PF07228">
    <property type="entry name" value="SpoIIE"/>
    <property type="match status" value="1"/>
</dbReference>
<dbReference type="InterPro" id="IPR003018">
    <property type="entry name" value="GAF"/>
</dbReference>
<dbReference type="Pfam" id="PF13581">
    <property type="entry name" value="HATPase_c_2"/>
    <property type="match status" value="1"/>
</dbReference>
<sequence length="735" mass="76471">MSWGGPGFRDHVGHERACGRGVLRDGRPVEQPVVSRRAESGAWVVGSVSGVEESVEGLTLDALLSLSPLGLHIFDAGLRLARINPATAAMRGRDVGELVGLPLREVFALEDPDLVEALARSVLEDGRPVLERRVRAFVDSHPASARTLSVSLFRLRSPSGAVLGLAAAVVDVTELEVAQAASQVLGAVRARAGASLDAVDICREAADVLAGGMADAVVVEVVDAVMTGDDPPLLPSPQFTALHCAAVGRRGTGRGNGPFGSSRVPDATSPAGLALAQGRPVTATMEGDPAWLHTAADHAAALRGAAPVAVLVAPLMVRGTLLGLVSLYRWRGSPSFTQEDTGLATTVADYVALCLDNSRRYTREHAVAATVARRFLPQAPQTAVGLETAPGHLATRPASGGWYDVIPLSGARTALVVGEVDGAGIHTAATMGQLRTALRCLASLDLEPDELLARLDETTRQLAAERRALPAADPLREQALTASCLCAVYDPVAGTLIAARAGGAGLVLVDPDGSLAEVDLPDGPVLGTSETAPFAGTRMPVPDGTVLALTTPALFKALGAQGLHAQLASAGGSLRERCDQALLASEPADEAGAVILLLGRATGLAGDDAVDWVLDADERAPAQARSLVRLQLGHWGLPQEAVDTTELLVSELVTNVVRYGKAPCRLGLIRADRLSVQVSDGEASSPHLRHARTTDEGGRGLYIVSQLADRWGVRFTDRGKTVWVEQRFADGTGPA</sequence>
<dbReference type="GO" id="GO:0016791">
    <property type="term" value="F:phosphatase activity"/>
    <property type="evidence" value="ECO:0007669"/>
    <property type="project" value="TreeGrafter"/>
</dbReference>
<keyword evidence="1" id="KW-0378">Hydrolase</keyword>
<dbReference type="InterPro" id="IPR001932">
    <property type="entry name" value="PPM-type_phosphatase-like_dom"/>
</dbReference>
<evidence type="ECO:0000313" key="5">
    <source>
        <dbReference type="EMBL" id="RAG84284.1"/>
    </source>
</evidence>
<proteinExistence type="predicted"/>
<gene>
    <name evidence="5" type="ORF">DN069_17475</name>
</gene>
<name>A0A2X0IGY4_9ACTN</name>
<dbReference type="Gene3D" id="3.30.450.40">
    <property type="match status" value="1"/>
</dbReference>
<dbReference type="SUPFAM" id="SSF55781">
    <property type="entry name" value="GAF domain-like"/>
    <property type="match status" value="1"/>
</dbReference>
<feature type="domain" description="PPM-type phosphatase" evidence="4">
    <location>
        <begin position="379"/>
        <end position="616"/>
    </location>
</feature>
<evidence type="ECO:0000259" key="2">
    <source>
        <dbReference type="SMART" id="SM00065"/>
    </source>
</evidence>
<dbReference type="InterPro" id="IPR052016">
    <property type="entry name" value="Bact_Sigma-Reg"/>
</dbReference>
<protein>
    <recommendedName>
        <fullName evidence="7">Protein phosphatase</fullName>
    </recommendedName>
</protein>
<dbReference type="SMART" id="SM00091">
    <property type="entry name" value="PAS"/>
    <property type="match status" value="1"/>
</dbReference>
<organism evidence="5 6">
    <name type="scientific">Streptacidiphilus pinicola</name>
    <dbReference type="NCBI Taxonomy" id="2219663"/>
    <lineage>
        <taxon>Bacteria</taxon>
        <taxon>Bacillati</taxon>
        <taxon>Actinomycetota</taxon>
        <taxon>Actinomycetes</taxon>
        <taxon>Kitasatosporales</taxon>
        <taxon>Streptomycetaceae</taxon>
        <taxon>Streptacidiphilus</taxon>
    </lineage>
</organism>
<dbReference type="NCBIfam" id="TIGR00229">
    <property type="entry name" value="sensory_box"/>
    <property type="match status" value="1"/>
</dbReference>
<evidence type="ECO:0000313" key="6">
    <source>
        <dbReference type="Proteomes" id="UP000248889"/>
    </source>
</evidence>
<dbReference type="Proteomes" id="UP000248889">
    <property type="component" value="Unassembled WGS sequence"/>
</dbReference>
<evidence type="ECO:0000256" key="1">
    <source>
        <dbReference type="ARBA" id="ARBA00022801"/>
    </source>
</evidence>
<dbReference type="AlphaFoldDB" id="A0A2X0IGY4"/>
<reference evidence="5 6" key="1">
    <citation type="submission" date="2018-06" db="EMBL/GenBank/DDBJ databases">
        <title>Streptacidiphilus pinicola sp. nov., isolated from pine grove soil.</title>
        <authorList>
            <person name="Roh S.G."/>
            <person name="Park S."/>
            <person name="Kim M.-K."/>
            <person name="Yun B.-R."/>
            <person name="Park J."/>
            <person name="Kim M.J."/>
            <person name="Kim Y.S."/>
            <person name="Kim S.B."/>
        </authorList>
    </citation>
    <scope>NUCLEOTIDE SEQUENCE [LARGE SCALE GENOMIC DNA]</scope>
    <source>
        <strain evidence="5 6">MMS16-CNU450</strain>
    </source>
</reference>
<dbReference type="SMART" id="SM00065">
    <property type="entry name" value="GAF"/>
    <property type="match status" value="1"/>
</dbReference>
<dbReference type="SUPFAM" id="SSF55785">
    <property type="entry name" value="PYP-like sensor domain (PAS domain)"/>
    <property type="match status" value="1"/>
</dbReference>
<dbReference type="CDD" id="cd00130">
    <property type="entry name" value="PAS"/>
    <property type="match status" value="1"/>
</dbReference>
<dbReference type="Pfam" id="PF01590">
    <property type="entry name" value="GAF"/>
    <property type="match status" value="1"/>
</dbReference>
<dbReference type="CDD" id="cd16936">
    <property type="entry name" value="HATPase_RsbW-like"/>
    <property type="match status" value="1"/>
</dbReference>
<dbReference type="Gene3D" id="3.60.40.10">
    <property type="entry name" value="PPM-type phosphatase domain"/>
    <property type="match status" value="1"/>
</dbReference>
<feature type="domain" description="PAS" evidence="3">
    <location>
        <begin position="58"/>
        <end position="124"/>
    </location>
</feature>
<dbReference type="EMBL" id="QKYN01000067">
    <property type="protein sequence ID" value="RAG84284.1"/>
    <property type="molecule type" value="Genomic_DNA"/>
</dbReference>
<dbReference type="InterPro" id="IPR029016">
    <property type="entry name" value="GAF-like_dom_sf"/>
</dbReference>
<dbReference type="InterPro" id="IPR000014">
    <property type="entry name" value="PAS"/>
</dbReference>